<organism evidence="1 2">
    <name type="scientific">Streptomyces poonensis</name>
    <dbReference type="NCBI Taxonomy" id="68255"/>
    <lineage>
        <taxon>Bacteria</taxon>
        <taxon>Bacillati</taxon>
        <taxon>Actinomycetota</taxon>
        <taxon>Actinomycetes</taxon>
        <taxon>Kitasatosporales</taxon>
        <taxon>Streptomycetaceae</taxon>
        <taxon>Streptomyces</taxon>
    </lineage>
</organism>
<reference evidence="1" key="2">
    <citation type="submission" date="2020-09" db="EMBL/GenBank/DDBJ databases">
        <authorList>
            <person name="Sun Q."/>
            <person name="Ohkuma M."/>
        </authorList>
    </citation>
    <scope>NUCLEOTIDE SEQUENCE</scope>
    <source>
        <strain evidence="1">JCM 4815</strain>
    </source>
</reference>
<evidence type="ECO:0000313" key="2">
    <source>
        <dbReference type="Proteomes" id="UP000622166"/>
    </source>
</evidence>
<proteinExistence type="predicted"/>
<gene>
    <name evidence="1" type="ORF">GCM10010365_66030</name>
</gene>
<dbReference type="InterPro" id="IPR039708">
    <property type="entry name" value="MT1774/Rv1733c-like"/>
</dbReference>
<dbReference type="Proteomes" id="UP000622166">
    <property type="component" value="Unassembled WGS sequence"/>
</dbReference>
<dbReference type="PANTHER" id="PTHR42305">
    <property type="entry name" value="MEMBRANE PROTEIN RV1733C-RELATED"/>
    <property type="match status" value="1"/>
</dbReference>
<evidence type="ECO:0000313" key="1">
    <source>
        <dbReference type="EMBL" id="GGZ35870.1"/>
    </source>
</evidence>
<comment type="caution">
    <text evidence="1">The sequence shown here is derived from an EMBL/GenBank/DDBJ whole genome shotgun (WGS) entry which is preliminary data.</text>
</comment>
<reference evidence="1" key="1">
    <citation type="journal article" date="2014" name="Int. J. Syst. Evol. Microbiol.">
        <title>Complete genome sequence of Corynebacterium casei LMG S-19264T (=DSM 44701T), isolated from a smear-ripened cheese.</title>
        <authorList>
            <consortium name="US DOE Joint Genome Institute (JGI-PGF)"/>
            <person name="Walter F."/>
            <person name="Albersmeier A."/>
            <person name="Kalinowski J."/>
            <person name="Ruckert C."/>
        </authorList>
    </citation>
    <scope>NUCLEOTIDE SEQUENCE</scope>
    <source>
        <strain evidence="1">JCM 4815</strain>
    </source>
</reference>
<sequence>MRAIGGLWRWRHNPLRRTTDLLEAWLALAALVLILLAAPLAGTLVGTAAQDALQRSVQDQRRDRQQVAATVVRALAPSPLDLDPETAAARDRYHRVVADWTAPDGTEQHGTVTATLRDPRPGDRFTLWTDERGRLVGRPLDTSTATTHAVLAGLGTALGAAVSVEGARRLIVWHMVRRRYARWDRAWGTAGPDWGRTGTGS</sequence>
<dbReference type="EMBL" id="BMVW01000018">
    <property type="protein sequence ID" value="GGZ35870.1"/>
    <property type="molecule type" value="Genomic_DNA"/>
</dbReference>
<dbReference type="PANTHER" id="PTHR42305:SF1">
    <property type="entry name" value="MEMBRANE PROTEIN RV1733C-RELATED"/>
    <property type="match status" value="1"/>
</dbReference>
<dbReference type="AlphaFoldDB" id="A0A918UUX7"/>
<dbReference type="RefSeq" id="WP_189865667.1">
    <property type="nucleotide sequence ID" value="NZ_BMVW01000018.1"/>
</dbReference>
<protein>
    <submittedName>
        <fullName evidence="1">Uncharacterized protein</fullName>
    </submittedName>
</protein>
<accession>A0A918UUX7</accession>
<keyword evidence="2" id="KW-1185">Reference proteome</keyword>
<name>A0A918UUX7_9ACTN</name>